<sequence length="669" mass="75718">MLQDPATTDLINRDTWESLAGFKEIRTLGKANQAYPAAPEITPFLTYYLRLKTIDLGEVYFIFGATKAYSASYDVVRTAHLRRPADYDEYELAIQRDLTKAPWTVRQHPLQATSPADSTGSPSVANTASRWLDLCLDKHTLCRGRDALQAIGWYPKRLLQIDETGDRVRLILTENETPLGPYATLSHCWGSKPICVLTADNMVDYSCEIPGKVLTKTFQDAIVTARRLSIRYLWIDSLCILQSGSGSDQDWRDHATAMRSVYSRSILNISVARAGSGDEGAFATRDASSVTASHVWWQVEHQPPAVELTESFWTIRRTVQHTSAAVRMLPLYSRGWVVQERYLAPRVLHFGSDRIFWECNEEPWIDESFPDGFSCCPDYEPVINWPFNAADVVRPQLVPVVGPRTATMTSPHALWHDSIDAYTRCDLSFPDKDILVALAGIAENFGRSFSHEYVAGLFQQHLPYDLVWRHRGERSESYRAPTWSWASIDGPIDMRFTNRCPPCNLCCQAYTEVLAVHVDLVDPLNVYGQLKSAELCLRGYVIPCGIRKLDVYGTGRSQPIVLAIGQDGHELSLNDPRKMQGEAFIDTETDSLRGYTSTTELEAWCLPIFETTWFSHNLRDPQSFHEHHGLILKSGVDGKYVRMGTYVLRQRFMQATVESNRPTRDICLV</sequence>
<evidence type="ECO:0000313" key="3">
    <source>
        <dbReference type="Proteomes" id="UP000192596"/>
    </source>
</evidence>
<evidence type="ECO:0000313" key="2">
    <source>
        <dbReference type="EMBL" id="OQO03993.1"/>
    </source>
</evidence>
<dbReference type="STRING" id="1507870.A0A1V8SXV9"/>
<dbReference type="EMBL" id="NAJO01000023">
    <property type="protein sequence ID" value="OQO03993.1"/>
    <property type="molecule type" value="Genomic_DNA"/>
</dbReference>
<name>A0A1V8SXV9_9PEZI</name>
<gene>
    <name evidence="2" type="ORF">B0A48_10636</name>
</gene>
<dbReference type="InParanoid" id="A0A1V8SXV9"/>
<evidence type="ECO:0000259" key="1">
    <source>
        <dbReference type="Pfam" id="PF06985"/>
    </source>
</evidence>
<dbReference type="PANTHER" id="PTHR33112">
    <property type="entry name" value="DOMAIN PROTEIN, PUTATIVE-RELATED"/>
    <property type="match status" value="1"/>
</dbReference>
<protein>
    <recommendedName>
        <fullName evidence="1">Heterokaryon incompatibility domain-containing protein</fullName>
    </recommendedName>
</protein>
<dbReference type="Pfam" id="PF06985">
    <property type="entry name" value="HET"/>
    <property type="match status" value="1"/>
</dbReference>
<dbReference type="AlphaFoldDB" id="A0A1V8SXV9"/>
<organism evidence="2 3">
    <name type="scientific">Cryoendolithus antarcticus</name>
    <dbReference type="NCBI Taxonomy" id="1507870"/>
    <lineage>
        <taxon>Eukaryota</taxon>
        <taxon>Fungi</taxon>
        <taxon>Dikarya</taxon>
        <taxon>Ascomycota</taxon>
        <taxon>Pezizomycotina</taxon>
        <taxon>Dothideomycetes</taxon>
        <taxon>Dothideomycetidae</taxon>
        <taxon>Cladosporiales</taxon>
        <taxon>Cladosporiaceae</taxon>
        <taxon>Cryoendolithus</taxon>
    </lineage>
</organism>
<keyword evidence="3" id="KW-1185">Reference proteome</keyword>
<dbReference type="InterPro" id="IPR010730">
    <property type="entry name" value="HET"/>
</dbReference>
<accession>A0A1V8SXV9</accession>
<comment type="caution">
    <text evidence="2">The sequence shown here is derived from an EMBL/GenBank/DDBJ whole genome shotgun (WGS) entry which is preliminary data.</text>
</comment>
<proteinExistence type="predicted"/>
<feature type="domain" description="Heterokaryon incompatibility" evidence="1">
    <location>
        <begin position="182"/>
        <end position="340"/>
    </location>
</feature>
<dbReference type="Proteomes" id="UP000192596">
    <property type="component" value="Unassembled WGS sequence"/>
</dbReference>
<dbReference type="PANTHER" id="PTHR33112:SF10">
    <property type="entry name" value="TOL"/>
    <property type="match status" value="1"/>
</dbReference>
<reference evidence="3" key="1">
    <citation type="submission" date="2017-03" db="EMBL/GenBank/DDBJ databases">
        <title>Genomes of endolithic fungi from Antarctica.</title>
        <authorList>
            <person name="Coleine C."/>
            <person name="Masonjones S."/>
            <person name="Stajich J.E."/>
        </authorList>
    </citation>
    <scope>NUCLEOTIDE SEQUENCE [LARGE SCALE GENOMIC DNA]</scope>
    <source>
        <strain evidence="3">CCFEE 5527</strain>
    </source>
</reference>
<dbReference type="OrthoDB" id="2958217at2759"/>